<dbReference type="InterPro" id="IPR000591">
    <property type="entry name" value="DEP_dom"/>
</dbReference>
<feature type="compositionally biased region" description="Polar residues" evidence="5">
    <location>
        <begin position="621"/>
        <end position="631"/>
    </location>
</feature>
<evidence type="ECO:0000256" key="1">
    <source>
        <dbReference type="ARBA" id="ARBA00004148"/>
    </source>
</evidence>
<dbReference type="InterPro" id="IPR027244">
    <property type="entry name" value="IML1"/>
</dbReference>
<feature type="region of interest" description="Disordered" evidence="5">
    <location>
        <begin position="854"/>
        <end position="890"/>
    </location>
</feature>
<evidence type="ECO:0000259" key="6">
    <source>
        <dbReference type="PROSITE" id="PS50186"/>
    </source>
</evidence>
<dbReference type="CDD" id="cd04449">
    <property type="entry name" value="DEP_DEPDC5-like"/>
    <property type="match status" value="1"/>
</dbReference>
<dbReference type="InterPro" id="IPR036390">
    <property type="entry name" value="WH_DNA-bd_sf"/>
</dbReference>
<name>G4TUV9_SERID</name>
<feature type="compositionally biased region" description="Low complexity" evidence="5">
    <location>
        <begin position="576"/>
        <end position="594"/>
    </location>
</feature>
<dbReference type="OMA" id="SWMNATP"/>
<accession>G4TUV9</accession>
<dbReference type="GO" id="GO:0005774">
    <property type="term" value="C:vacuolar membrane"/>
    <property type="evidence" value="ECO:0007669"/>
    <property type="project" value="UniProtKB-SubCell"/>
</dbReference>
<dbReference type="FunCoup" id="G4TUV9">
    <property type="interactions" value="198"/>
</dbReference>
<comment type="caution">
    <text evidence="7">The sequence shown here is derived from an EMBL/GenBank/DDBJ whole genome shotgun (WGS) entry which is preliminary data.</text>
</comment>
<dbReference type="GO" id="GO:1904262">
    <property type="term" value="P:negative regulation of TORC1 signaling"/>
    <property type="evidence" value="ECO:0007669"/>
    <property type="project" value="TreeGrafter"/>
</dbReference>
<sequence length="1615" mass="181518">MQKNTLPAIKAIENILNPSATSLRMATGRRRSGTLVSQLSAQAQAQAGHFVSTITLQASTHGNASNNYPNVLLNRDRWPGIQVGDVIELRASHMAEPCVFIIDASDPVGLPYNLQVSLSNDIAACFDIRSGSEVTLTKTRVDKYTAEAVEVFFSDQYLGRGDMWRLSSSLAGKCWHKEQKINFVGCISATIKTIFLHKKEVKSLRIYNPAHLTRLQAKSAYVSPETKIIYRSLTAKCTIFIQLCREIWDFADDGERYYEKVVHSFLPALFRRWKMLSTRHVITIVLISRVFYDSSEIEYAAGPIQRDDDGRAYKDFFKVVTDIEVIKDWKPTLNAMKESLIAFQRDILLTHHYHQHNDGTDKPPRLIGQISYAHDGPILEAINLGLNPTEAHYIDRSLSLTGTSTILITPGKGHFRVSKKLLKLTTTRLLDQGFGLDVIALGKAPLHATPLFSFISVDPSKYGKEGGSDQIADRVDDVLWGGPMEDPPLGMPGHVDGRKVFYWQPFWIFLMFWDIQMDLPFREDQYIPRARMPQFELMGLLHYDLISSIAIPALDTSASDLRTSEAQDHFDQDVFSSGPTSVSSPTTTDPSSLPRGSIIKQSGIPSSLGVSVAKQHIIRRTPSTTSLNNSARPGKLNRTDSIEDDYMPRRSRPNSSQFDDATRERLAAALTGTSPKTGRLGQIQAQAERRARSTSQNLTMTEASSSNLIRKPSASTRGKSPPGSRRNSTAQLPPKARKEAPTESIASVPLQPESSTKEVSASRKTSDAADKKSAGLQFPFARLTSSWLLTPWRLNAPPAKESTVPILPSMQPQEVEVKKALPEPMSLTKPVTTQPLAIKDKRQNRMRTVEDVNMAPGQRLSANKGSPASTSPAETPVLGTSFRNSTGSGLGQQQLINPSATEVPVLKTQTALARRWEHIYTLPTMENEMKWKSIESPGCLPLTTGYFPTKEELEKAYRMHFYDVTLGLEMSESFLVKRPVHDGPIPEDKWALAIMRVMVGLRLAQGFQFVLLSEERARELGGFGRISPPRGPSEILNDVEAPVYLSMSDQIHRLQYDPTGPSIRVERFVRKSATVPPPIPYACLIWPKRGGGYTECATHFKSPEMEMYGWNRLDMLAFGYEQQFSESLRYWRTRFIVIPTEEKPQQRGAPRGAKPLSDEELRLVGMEKLADHFTRARWLKSGETLDSYPPVKFLPTTLDPVPSVLDDGLMAKLEELHEAGALRKRANNSRTLEATDLMALANMMRQPGGLPIRDNRWHTAFYPDSFTGEELVSWFLREFNDVSTREQGTEWGVKLEQMKFLKHCRDYHGFIDGHYYYKLLPPFQNAGAMRPALPYKFTTRILRNAEERSTSVPGGGSSGSPVAARRDDSPRSAPSKRRILSSSMIVDMDPHKTSTQSETAILHYDLIQNPGTAFHFQLHWVGTSAKFIDEMVKTWSRAIDWYGLRLVEAYVDQITDITKTNVFQSCFPIDFAVPPPALPPNSGMQPDYFEGQLLRNFNYVLDISSSQHYANRVNVYYSYRNSEFNFSQYVHKSGLAFVQVIEGKGFSWLTNRLATTRQHSSDHDGRGRDNQDSQERPNRIMDELNSFCTNKELLQGFWDEELHTLMRRLEAVGTA</sequence>
<dbReference type="GO" id="GO:0010508">
    <property type="term" value="P:positive regulation of autophagy"/>
    <property type="evidence" value="ECO:0007669"/>
    <property type="project" value="TreeGrafter"/>
</dbReference>
<evidence type="ECO:0000256" key="3">
    <source>
        <dbReference type="ARBA" id="ARBA00018529"/>
    </source>
</evidence>
<dbReference type="InterPro" id="IPR048255">
    <property type="entry name" value="IML1_N"/>
</dbReference>
<protein>
    <recommendedName>
        <fullName evidence="3">Vacuolar membrane-associated protein IML1</fullName>
    </recommendedName>
    <alternativeName>
        <fullName evidence="4">Vacuolar membrane-associated protein iml1</fullName>
    </alternativeName>
</protein>
<organism evidence="7 8">
    <name type="scientific">Serendipita indica (strain DSM 11827)</name>
    <name type="common">Root endophyte fungus</name>
    <name type="synonym">Piriformospora indica</name>
    <dbReference type="NCBI Taxonomy" id="1109443"/>
    <lineage>
        <taxon>Eukaryota</taxon>
        <taxon>Fungi</taxon>
        <taxon>Dikarya</taxon>
        <taxon>Basidiomycota</taxon>
        <taxon>Agaricomycotina</taxon>
        <taxon>Agaricomycetes</taxon>
        <taxon>Sebacinales</taxon>
        <taxon>Serendipitaceae</taxon>
        <taxon>Serendipita</taxon>
    </lineage>
</organism>
<feature type="compositionally biased region" description="Polar residues" evidence="5">
    <location>
        <begin position="860"/>
        <end position="873"/>
    </location>
</feature>
<dbReference type="SMART" id="SM00049">
    <property type="entry name" value="DEP"/>
    <property type="match status" value="1"/>
</dbReference>
<evidence type="ECO:0000313" key="8">
    <source>
        <dbReference type="Proteomes" id="UP000007148"/>
    </source>
</evidence>
<gene>
    <name evidence="7" type="ORF">PIIN_09087</name>
</gene>
<feature type="compositionally biased region" description="Polar residues" evidence="5">
    <location>
        <begin position="881"/>
        <end position="890"/>
    </location>
</feature>
<feature type="region of interest" description="Disordered" evidence="5">
    <location>
        <begin position="1557"/>
        <end position="1578"/>
    </location>
</feature>
<dbReference type="Gene3D" id="1.10.10.10">
    <property type="entry name" value="Winged helix-like DNA-binding domain superfamily/Winged helix DNA-binding domain"/>
    <property type="match status" value="1"/>
</dbReference>
<evidence type="ECO:0000256" key="4">
    <source>
        <dbReference type="ARBA" id="ARBA00021881"/>
    </source>
</evidence>
<feature type="region of interest" description="Disordered" evidence="5">
    <location>
        <begin position="616"/>
        <end position="773"/>
    </location>
</feature>
<dbReference type="Pfam" id="PF12257">
    <property type="entry name" value="IML1"/>
    <property type="match status" value="1"/>
</dbReference>
<dbReference type="GO" id="GO:1990130">
    <property type="term" value="C:GATOR1 complex"/>
    <property type="evidence" value="ECO:0007669"/>
    <property type="project" value="TreeGrafter"/>
</dbReference>
<dbReference type="EMBL" id="CAFZ01000398">
    <property type="protein sequence ID" value="CCA75102.1"/>
    <property type="molecule type" value="Genomic_DNA"/>
</dbReference>
<dbReference type="eggNOG" id="KOG3572">
    <property type="taxonomic scope" value="Eukaryota"/>
</dbReference>
<feature type="compositionally biased region" description="Polar residues" evidence="5">
    <location>
        <begin position="693"/>
        <end position="718"/>
    </location>
</feature>
<feature type="domain" description="DEP" evidence="6">
    <location>
        <begin position="1246"/>
        <end position="1321"/>
    </location>
</feature>
<dbReference type="OrthoDB" id="39497at2759"/>
<dbReference type="STRING" id="1109443.G4TUV9"/>
<proteinExistence type="inferred from homology"/>
<dbReference type="GO" id="GO:0035556">
    <property type="term" value="P:intracellular signal transduction"/>
    <property type="evidence" value="ECO:0007669"/>
    <property type="project" value="InterPro"/>
</dbReference>
<feature type="compositionally biased region" description="Basic and acidic residues" evidence="5">
    <location>
        <begin position="760"/>
        <end position="773"/>
    </location>
</feature>
<feature type="compositionally biased region" description="Basic and acidic residues" evidence="5">
    <location>
        <begin position="1559"/>
        <end position="1578"/>
    </location>
</feature>
<dbReference type="PANTHER" id="PTHR13179:SF8">
    <property type="entry name" value="GATOR COMPLEX PROTEIN DEPDC5"/>
    <property type="match status" value="1"/>
</dbReference>
<dbReference type="PANTHER" id="PTHR13179">
    <property type="entry name" value="DEP DOMAIN CONTAINING PROTEIN 5"/>
    <property type="match status" value="1"/>
</dbReference>
<dbReference type="GO" id="GO:0005096">
    <property type="term" value="F:GTPase activator activity"/>
    <property type="evidence" value="ECO:0007669"/>
    <property type="project" value="InterPro"/>
</dbReference>
<keyword evidence="8" id="KW-1185">Reference proteome</keyword>
<comment type="similarity">
    <text evidence="2">Belongs to the IML1 family.</text>
</comment>
<dbReference type="Proteomes" id="UP000007148">
    <property type="component" value="Unassembled WGS sequence"/>
</dbReference>
<evidence type="ECO:0000256" key="2">
    <source>
        <dbReference type="ARBA" id="ARBA00005643"/>
    </source>
</evidence>
<evidence type="ECO:0000313" key="7">
    <source>
        <dbReference type="EMBL" id="CCA75102.1"/>
    </source>
</evidence>
<dbReference type="InterPro" id="IPR036388">
    <property type="entry name" value="WH-like_DNA-bd_sf"/>
</dbReference>
<dbReference type="PROSITE" id="PS50186">
    <property type="entry name" value="DEP"/>
    <property type="match status" value="1"/>
</dbReference>
<dbReference type="HOGENOM" id="CLU_000935_1_0_1"/>
<feature type="region of interest" description="Disordered" evidence="5">
    <location>
        <begin position="1346"/>
        <end position="1376"/>
    </location>
</feature>
<feature type="region of interest" description="Disordered" evidence="5">
    <location>
        <begin position="571"/>
        <end position="602"/>
    </location>
</feature>
<evidence type="ECO:0000256" key="5">
    <source>
        <dbReference type="SAM" id="MobiDB-lite"/>
    </source>
</evidence>
<comment type="subcellular location">
    <subcellularLocation>
        <location evidence="1">Vacuole membrane</location>
        <topology evidence="1">Peripheral membrane protein</topology>
    </subcellularLocation>
</comment>
<dbReference type="Pfam" id="PF00610">
    <property type="entry name" value="DEP"/>
    <property type="match status" value="1"/>
</dbReference>
<dbReference type="InParanoid" id="G4TUV9"/>
<dbReference type="SUPFAM" id="SSF46785">
    <property type="entry name" value="Winged helix' DNA-binding domain"/>
    <property type="match status" value="1"/>
</dbReference>
<reference evidence="7 8" key="1">
    <citation type="journal article" date="2011" name="PLoS Pathog.">
        <title>Endophytic Life Strategies Decoded by Genome and Transcriptome Analyses of the Mutualistic Root Symbiont Piriformospora indica.</title>
        <authorList>
            <person name="Zuccaro A."/>
            <person name="Lahrmann U."/>
            <person name="Guldener U."/>
            <person name="Langen G."/>
            <person name="Pfiffi S."/>
            <person name="Biedenkopf D."/>
            <person name="Wong P."/>
            <person name="Samans B."/>
            <person name="Grimm C."/>
            <person name="Basiewicz M."/>
            <person name="Murat C."/>
            <person name="Martin F."/>
            <person name="Kogel K.H."/>
        </authorList>
    </citation>
    <scope>NUCLEOTIDE SEQUENCE [LARGE SCALE GENOMIC DNA]</scope>
    <source>
        <strain evidence="7 8">DSM 11827</strain>
    </source>
</reference>